<proteinExistence type="predicted"/>
<dbReference type="PRINTS" id="PR00410">
    <property type="entry name" value="PHEHYDRXLASE"/>
</dbReference>
<protein>
    <submittedName>
        <fullName evidence="2">Flavodoxin reductase</fullName>
    </submittedName>
</protein>
<dbReference type="SUPFAM" id="SSF63380">
    <property type="entry name" value="Riboflavin synthase domain-like"/>
    <property type="match status" value="1"/>
</dbReference>
<dbReference type="SUPFAM" id="SSF52343">
    <property type="entry name" value="Ferredoxin reductase-like, C-terminal NADP-linked domain"/>
    <property type="match status" value="1"/>
</dbReference>
<accession>A0A0C1FQC9</accession>
<dbReference type="InterPro" id="IPR017927">
    <property type="entry name" value="FAD-bd_FR_type"/>
</dbReference>
<dbReference type="InterPro" id="IPR008333">
    <property type="entry name" value="Cbr1-like_FAD-bd_dom"/>
</dbReference>
<evidence type="ECO:0000313" key="2">
    <source>
        <dbReference type="EMBL" id="KIA95132.1"/>
    </source>
</evidence>
<feature type="domain" description="FAD-binding FR-type" evidence="1">
    <location>
        <begin position="1"/>
        <end position="101"/>
    </location>
</feature>
<dbReference type="InterPro" id="IPR001433">
    <property type="entry name" value="OxRdtase_FAD/NAD-bd"/>
</dbReference>
<name>A0A0C1FQC9_9SPHI</name>
<evidence type="ECO:0000313" key="3">
    <source>
        <dbReference type="Proteomes" id="UP000031246"/>
    </source>
</evidence>
<dbReference type="PROSITE" id="PS51384">
    <property type="entry name" value="FAD_FR"/>
    <property type="match status" value="1"/>
</dbReference>
<dbReference type="InterPro" id="IPR039261">
    <property type="entry name" value="FNR_nucleotide-bd"/>
</dbReference>
<gene>
    <name evidence="2" type="ORF">OC25_07290</name>
</gene>
<dbReference type="OrthoDB" id="9789468at2"/>
<comment type="caution">
    <text evidence="2">The sequence shown here is derived from an EMBL/GenBank/DDBJ whole genome shotgun (WGS) entry which is preliminary data.</text>
</comment>
<dbReference type="GO" id="GO:0016491">
    <property type="term" value="F:oxidoreductase activity"/>
    <property type="evidence" value="ECO:0007669"/>
    <property type="project" value="InterPro"/>
</dbReference>
<dbReference type="InterPro" id="IPR017938">
    <property type="entry name" value="Riboflavin_synthase-like_b-brl"/>
</dbReference>
<dbReference type="PANTHER" id="PTHR47354">
    <property type="entry name" value="NADH OXIDOREDUCTASE HCR"/>
    <property type="match status" value="1"/>
</dbReference>
<evidence type="ECO:0000259" key="1">
    <source>
        <dbReference type="PROSITE" id="PS51384"/>
    </source>
</evidence>
<dbReference type="InterPro" id="IPR050415">
    <property type="entry name" value="MRET"/>
</dbReference>
<dbReference type="Gene3D" id="2.40.30.10">
    <property type="entry name" value="Translation factors"/>
    <property type="match status" value="1"/>
</dbReference>
<dbReference type="Proteomes" id="UP000031246">
    <property type="component" value="Unassembled WGS sequence"/>
</dbReference>
<dbReference type="EMBL" id="JSYN01000006">
    <property type="protein sequence ID" value="KIA95132.1"/>
    <property type="molecule type" value="Genomic_DNA"/>
</dbReference>
<organism evidence="2 3">
    <name type="scientific">Pedobacter kyungheensis</name>
    <dbReference type="NCBI Taxonomy" id="1069985"/>
    <lineage>
        <taxon>Bacteria</taxon>
        <taxon>Pseudomonadati</taxon>
        <taxon>Bacteroidota</taxon>
        <taxon>Sphingobacteriia</taxon>
        <taxon>Sphingobacteriales</taxon>
        <taxon>Sphingobacteriaceae</taxon>
        <taxon>Pedobacter</taxon>
    </lineage>
</organism>
<dbReference type="CDD" id="cd06196">
    <property type="entry name" value="FNR_like_1"/>
    <property type="match status" value="1"/>
</dbReference>
<dbReference type="RefSeq" id="WP_039473571.1">
    <property type="nucleotide sequence ID" value="NZ_JSYN01000006.1"/>
</dbReference>
<dbReference type="Pfam" id="PF00970">
    <property type="entry name" value="FAD_binding_6"/>
    <property type="match status" value="1"/>
</dbReference>
<sequence length="221" mass="24830">MEFTVNIRAISQVTHNVKCLRFDKPEHYQFVPGHAADVSINKPDWVEEKRPFTFTALADKPYLEFTIKSYTDHDGVTNQIGQLKVGDELVISDSWGAIEYKGEGCFIAGGAGITPFIAILRALHQEGKAKGNKLFFSNKTEADIIYKEELTEILGEDAVFLVSSETSNRYQNARINEAFIDTNVKDFNQPFYICGPDLMIEEISAILVNKGANPDRVVFEK</sequence>
<dbReference type="Pfam" id="PF00175">
    <property type="entry name" value="NAD_binding_1"/>
    <property type="match status" value="1"/>
</dbReference>
<keyword evidence="3" id="KW-1185">Reference proteome</keyword>
<dbReference type="PANTHER" id="PTHR47354:SF5">
    <property type="entry name" value="PROTEIN RFBI"/>
    <property type="match status" value="1"/>
</dbReference>
<reference evidence="2 3" key="1">
    <citation type="submission" date="2014-10" db="EMBL/GenBank/DDBJ databases">
        <title>Pedobacter Kyungheensis.</title>
        <authorList>
            <person name="Anderson B.M."/>
            <person name="Newman J.D."/>
        </authorList>
    </citation>
    <scope>NUCLEOTIDE SEQUENCE [LARGE SCALE GENOMIC DNA]</scope>
    <source>
        <strain evidence="2 3">KACC 16221</strain>
    </source>
</reference>
<dbReference type="AlphaFoldDB" id="A0A0C1FQC9"/>
<dbReference type="Gene3D" id="3.40.50.80">
    <property type="entry name" value="Nucleotide-binding domain of ferredoxin-NADP reductase (FNR) module"/>
    <property type="match status" value="1"/>
</dbReference>